<dbReference type="PANTHER" id="PTHR42760:SF83">
    <property type="entry name" value="(3R)-3-HYDROXYACYL-COA DEHYDROGENASE"/>
    <property type="match status" value="1"/>
</dbReference>
<dbReference type="GO" id="GO:0006633">
    <property type="term" value="P:fatty acid biosynthetic process"/>
    <property type="evidence" value="ECO:0007669"/>
    <property type="project" value="TreeGrafter"/>
</dbReference>
<dbReference type="GO" id="GO:0048038">
    <property type="term" value="F:quinone binding"/>
    <property type="evidence" value="ECO:0007669"/>
    <property type="project" value="TreeGrafter"/>
</dbReference>
<dbReference type="InterPro" id="IPR020904">
    <property type="entry name" value="Sc_DH/Rdtase_CS"/>
</dbReference>
<dbReference type="RefSeq" id="WP_084273156.1">
    <property type="nucleotide sequence ID" value="NZ_FWYE01000004.1"/>
</dbReference>
<dbReference type="AlphaFoldDB" id="A0A8G2L7U1"/>
<dbReference type="Proteomes" id="UP000192315">
    <property type="component" value="Unassembled WGS sequence"/>
</dbReference>
<dbReference type="SUPFAM" id="SSF51735">
    <property type="entry name" value="NAD(P)-binding Rossmann-fold domains"/>
    <property type="match status" value="1"/>
</dbReference>
<dbReference type="GO" id="GO:0019301">
    <property type="term" value="P:rhamnose catabolic process"/>
    <property type="evidence" value="ECO:0007669"/>
    <property type="project" value="UniProtKB-ARBA"/>
</dbReference>
<dbReference type="EMBL" id="FWYE01000004">
    <property type="protein sequence ID" value="SMD31468.1"/>
    <property type="molecule type" value="Genomic_DNA"/>
</dbReference>
<gene>
    <name evidence="5" type="ORF">SAMN02745355_1410</name>
</gene>
<evidence type="ECO:0000313" key="5">
    <source>
        <dbReference type="EMBL" id="SMD31468.1"/>
    </source>
</evidence>
<keyword evidence="3" id="KW-0560">Oxidoreductase</keyword>
<proteinExistence type="inferred from homology"/>
<organism evidence="5 6">
    <name type="scientific">Picrophilus torridus (strain ATCC 700027 / DSM 9790 / JCM 10055 / NBRC 100828 / KAW 2/3)</name>
    <dbReference type="NCBI Taxonomy" id="1122961"/>
    <lineage>
        <taxon>Archaea</taxon>
        <taxon>Methanobacteriati</taxon>
        <taxon>Thermoplasmatota</taxon>
        <taxon>Thermoplasmata</taxon>
        <taxon>Thermoplasmatales</taxon>
        <taxon>Picrophilaceae</taxon>
        <taxon>Picrophilus</taxon>
    </lineage>
</organism>
<dbReference type="FunFam" id="3.40.50.720:FF:000417">
    <property type="entry name" value="Glucose 1-dehydrogenase, putative"/>
    <property type="match status" value="1"/>
</dbReference>
<evidence type="ECO:0000256" key="4">
    <source>
        <dbReference type="ARBA" id="ARBA00023308"/>
    </source>
</evidence>
<dbReference type="InterPro" id="IPR036291">
    <property type="entry name" value="NAD(P)-bd_dom_sf"/>
</dbReference>
<dbReference type="Gene3D" id="3.40.50.720">
    <property type="entry name" value="NAD(P)-binding Rossmann-like Domain"/>
    <property type="match status" value="1"/>
</dbReference>
<evidence type="ECO:0000256" key="2">
    <source>
        <dbReference type="ARBA" id="ARBA00022857"/>
    </source>
</evidence>
<name>A0A8G2L7U1_PICTO</name>
<comment type="similarity">
    <text evidence="1">Belongs to the short-chain dehydrogenases/reductases (SDR) family.</text>
</comment>
<dbReference type="GO" id="GO:0016616">
    <property type="term" value="F:oxidoreductase activity, acting on the CH-OH group of donors, NAD or NADP as acceptor"/>
    <property type="evidence" value="ECO:0007669"/>
    <property type="project" value="TreeGrafter"/>
</dbReference>
<dbReference type="InterPro" id="IPR053690">
    <property type="entry name" value="L-rhamnose_1-dehydrogenase"/>
</dbReference>
<dbReference type="InterPro" id="IPR002347">
    <property type="entry name" value="SDR_fam"/>
</dbReference>
<dbReference type="PRINTS" id="PR00080">
    <property type="entry name" value="SDRFAMILY"/>
</dbReference>
<keyword evidence="6" id="KW-1185">Reference proteome</keyword>
<evidence type="ECO:0000313" key="6">
    <source>
        <dbReference type="Proteomes" id="UP000192315"/>
    </source>
</evidence>
<dbReference type="PANTHER" id="PTHR42760">
    <property type="entry name" value="SHORT-CHAIN DEHYDROGENASES/REDUCTASES FAMILY MEMBER"/>
    <property type="match status" value="1"/>
</dbReference>
<dbReference type="Pfam" id="PF13561">
    <property type="entry name" value="adh_short_C2"/>
    <property type="match status" value="1"/>
</dbReference>
<reference evidence="5 6" key="1">
    <citation type="submission" date="2017-04" db="EMBL/GenBank/DDBJ databases">
        <authorList>
            <person name="Varghese N."/>
            <person name="Submissions S."/>
        </authorList>
    </citation>
    <scope>NUCLEOTIDE SEQUENCE [LARGE SCALE GENOMIC DNA]</scope>
    <source>
        <strain evidence="5 6">DSM 9789</strain>
    </source>
</reference>
<comment type="caution">
    <text evidence="5">The sequence shown here is derived from an EMBL/GenBank/DDBJ whole genome shotgun (WGS) entry which is preliminary data.</text>
</comment>
<sequence>MDFKNKNAVVTGGSRGIGRAIAMLLGENGANVIITYSSSDRAADDVINYIKSKGSEAYKYKIDQSEINKIPELVDFIKSKFKTVDILINNAGICPFKDFFDIDRDLFEKVWKVNVESHFFITQELAKIMIENNTNGRILFISSISAIVGGKYQSHYTTTKSALNGLMHSLAIILGEHGIMVNSIEPGTILTDINREDLSNTEKRRYMEKRIPLGRLGEPLDIARPALFLVSDENTYVNGSEILVDGGMLVNLQ</sequence>
<accession>A0A8G2L7U1</accession>
<evidence type="ECO:0000256" key="3">
    <source>
        <dbReference type="ARBA" id="ARBA00023002"/>
    </source>
</evidence>
<protein>
    <submittedName>
        <fullName evidence="5">L-rhamnose 1-dehydrogenase</fullName>
    </submittedName>
</protein>
<evidence type="ECO:0000256" key="1">
    <source>
        <dbReference type="ARBA" id="ARBA00006484"/>
    </source>
</evidence>
<dbReference type="NCBIfam" id="NF041159">
    <property type="entry name" value="Rham_dhyd_Thplmales"/>
    <property type="match status" value="1"/>
</dbReference>
<dbReference type="PROSITE" id="PS00061">
    <property type="entry name" value="ADH_SHORT"/>
    <property type="match status" value="1"/>
</dbReference>
<keyword evidence="4" id="KW-0684">Rhamnose metabolism</keyword>
<dbReference type="PRINTS" id="PR00081">
    <property type="entry name" value="GDHRDH"/>
</dbReference>
<keyword evidence="2" id="KW-0521">NADP</keyword>
<dbReference type="CDD" id="cd05233">
    <property type="entry name" value="SDR_c"/>
    <property type="match status" value="1"/>
</dbReference>